<evidence type="ECO:0000259" key="5">
    <source>
        <dbReference type="PROSITE" id="PS50977"/>
    </source>
</evidence>
<dbReference type="PANTHER" id="PTHR30055">
    <property type="entry name" value="HTH-TYPE TRANSCRIPTIONAL REGULATOR RUTR"/>
    <property type="match status" value="1"/>
</dbReference>
<organism evidence="6 7">
    <name type="scientific">Kribbella pratensis</name>
    <dbReference type="NCBI Taxonomy" id="2512112"/>
    <lineage>
        <taxon>Bacteria</taxon>
        <taxon>Bacillati</taxon>
        <taxon>Actinomycetota</taxon>
        <taxon>Actinomycetes</taxon>
        <taxon>Propionibacteriales</taxon>
        <taxon>Kribbellaceae</taxon>
        <taxon>Kribbella</taxon>
    </lineage>
</organism>
<evidence type="ECO:0000256" key="1">
    <source>
        <dbReference type="ARBA" id="ARBA00023015"/>
    </source>
</evidence>
<keyword evidence="7" id="KW-1185">Reference proteome</keyword>
<evidence type="ECO:0000256" key="3">
    <source>
        <dbReference type="ARBA" id="ARBA00023163"/>
    </source>
</evidence>
<keyword evidence="1" id="KW-0805">Transcription regulation</keyword>
<dbReference type="GO" id="GO:0003700">
    <property type="term" value="F:DNA-binding transcription factor activity"/>
    <property type="evidence" value="ECO:0007669"/>
    <property type="project" value="TreeGrafter"/>
</dbReference>
<dbReference type="RefSeq" id="WP_134106241.1">
    <property type="nucleotide sequence ID" value="NZ_SODP01000002.1"/>
</dbReference>
<evidence type="ECO:0000313" key="6">
    <source>
        <dbReference type="EMBL" id="TDW71143.1"/>
    </source>
</evidence>
<protein>
    <submittedName>
        <fullName evidence="6">TetR family transcriptional regulator</fullName>
    </submittedName>
</protein>
<comment type="caution">
    <text evidence="6">The sequence shown here is derived from an EMBL/GenBank/DDBJ whole genome shotgun (WGS) entry which is preliminary data.</text>
</comment>
<dbReference type="PRINTS" id="PR00455">
    <property type="entry name" value="HTHTETR"/>
</dbReference>
<proteinExistence type="predicted"/>
<reference evidence="6 7" key="1">
    <citation type="submission" date="2019-03" db="EMBL/GenBank/DDBJ databases">
        <title>Genomic Encyclopedia of Type Strains, Phase III (KMG-III): the genomes of soil and plant-associated and newly described type strains.</title>
        <authorList>
            <person name="Whitman W."/>
        </authorList>
    </citation>
    <scope>NUCLEOTIDE SEQUENCE [LARGE SCALE GENOMIC DNA]</scope>
    <source>
        <strain evidence="6 7">VKM Ac-2573</strain>
    </source>
</reference>
<dbReference type="PANTHER" id="PTHR30055:SF234">
    <property type="entry name" value="HTH-TYPE TRANSCRIPTIONAL REGULATOR BETI"/>
    <property type="match status" value="1"/>
</dbReference>
<dbReference type="GO" id="GO:0000976">
    <property type="term" value="F:transcription cis-regulatory region binding"/>
    <property type="evidence" value="ECO:0007669"/>
    <property type="project" value="TreeGrafter"/>
</dbReference>
<gene>
    <name evidence="6" type="ORF">EV653_5218</name>
</gene>
<name>A0A4R8CC25_9ACTN</name>
<dbReference type="InterPro" id="IPR001647">
    <property type="entry name" value="HTH_TetR"/>
</dbReference>
<dbReference type="PROSITE" id="PS50977">
    <property type="entry name" value="HTH_TETR_2"/>
    <property type="match status" value="1"/>
</dbReference>
<dbReference type="InterPro" id="IPR009057">
    <property type="entry name" value="Homeodomain-like_sf"/>
</dbReference>
<dbReference type="Gene3D" id="1.10.357.10">
    <property type="entry name" value="Tetracycline Repressor, domain 2"/>
    <property type="match status" value="1"/>
</dbReference>
<feature type="DNA-binding region" description="H-T-H motif" evidence="4">
    <location>
        <begin position="41"/>
        <end position="60"/>
    </location>
</feature>
<keyword evidence="2 4" id="KW-0238">DNA-binding</keyword>
<accession>A0A4R8CC25</accession>
<dbReference type="InterPro" id="IPR050109">
    <property type="entry name" value="HTH-type_TetR-like_transc_reg"/>
</dbReference>
<dbReference type="EMBL" id="SODP01000002">
    <property type="protein sequence ID" value="TDW71143.1"/>
    <property type="molecule type" value="Genomic_DNA"/>
</dbReference>
<dbReference type="SUPFAM" id="SSF46689">
    <property type="entry name" value="Homeodomain-like"/>
    <property type="match status" value="1"/>
</dbReference>
<dbReference type="OrthoDB" id="4823039at2"/>
<evidence type="ECO:0000256" key="4">
    <source>
        <dbReference type="PROSITE-ProRule" id="PRU00335"/>
    </source>
</evidence>
<dbReference type="AlphaFoldDB" id="A0A4R8CC25"/>
<feature type="domain" description="HTH tetR-type" evidence="5">
    <location>
        <begin position="18"/>
        <end position="78"/>
    </location>
</feature>
<keyword evidence="3" id="KW-0804">Transcription</keyword>
<dbReference type="Proteomes" id="UP000295146">
    <property type="component" value="Unassembled WGS sequence"/>
</dbReference>
<evidence type="ECO:0000313" key="7">
    <source>
        <dbReference type="Proteomes" id="UP000295146"/>
    </source>
</evidence>
<dbReference type="Pfam" id="PF00440">
    <property type="entry name" value="TetR_N"/>
    <property type="match status" value="1"/>
</dbReference>
<dbReference type="SUPFAM" id="SSF48498">
    <property type="entry name" value="Tetracyclin repressor-like, C-terminal domain"/>
    <property type="match status" value="1"/>
</dbReference>
<evidence type="ECO:0000256" key="2">
    <source>
        <dbReference type="ARBA" id="ARBA00023125"/>
    </source>
</evidence>
<dbReference type="InterPro" id="IPR036271">
    <property type="entry name" value="Tet_transcr_reg_TetR-rel_C_sf"/>
</dbReference>
<sequence length="215" mass="24367">MADVKRNYDATTRRERARQRRRDVVLAAQELFEANGFRATTISAVARRAGVSAESIYKGFGTKAALAKAVFDFVIAGDDEPVPMAQRPEILAVQQEPDVRRKLQLYVAGLVERQQRSARVQILIRDGRHSDETLRETWQTLLDERLTGMTLFGRHLLETGDLRPGITLEEVADVLWTYISVELYELLVLLRGWSPERYAEHVTTAITTAICRPSV</sequence>